<gene>
    <name evidence="1" type="ORF">NM688_g921</name>
</gene>
<organism evidence="1 2">
    <name type="scientific">Phlebia brevispora</name>
    <dbReference type="NCBI Taxonomy" id="194682"/>
    <lineage>
        <taxon>Eukaryota</taxon>
        <taxon>Fungi</taxon>
        <taxon>Dikarya</taxon>
        <taxon>Basidiomycota</taxon>
        <taxon>Agaricomycotina</taxon>
        <taxon>Agaricomycetes</taxon>
        <taxon>Polyporales</taxon>
        <taxon>Meruliaceae</taxon>
        <taxon>Phlebia</taxon>
    </lineage>
</organism>
<comment type="caution">
    <text evidence="1">The sequence shown here is derived from an EMBL/GenBank/DDBJ whole genome shotgun (WGS) entry which is preliminary data.</text>
</comment>
<dbReference type="Proteomes" id="UP001148662">
    <property type="component" value="Unassembled WGS sequence"/>
</dbReference>
<keyword evidence="2" id="KW-1185">Reference proteome</keyword>
<proteinExistence type="predicted"/>
<reference evidence="1" key="1">
    <citation type="submission" date="2022-07" db="EMBL/GenBank/DDBJ databases">
        <title>Genome Sequence of Phlebia brevispora.</title>
        <authorList>
            <person name="Buettner E."/>
        </authorList>
    </citation>
    <scope>NUCLEOTIDE SEQUENCE</scope>
    <source>
        <strain evidence="1">MPL23</strain>
    </source>
</reference>
<evidence type="ECO:0000313" key="2">
    <source>
        <dbReference type="Proteomes" id="UP001148662"/>
    </source>
</evidence>
<name>A0ACC1TCZ9_9APHY</name>
<evidence type="ECO:0000313" key="1">
    <source>
        <dbReference type="EMBL" id="KAJ3558451.1"/>
    </source>
</evidence>
<dbReference type="EMBL" id="JANHOG010000088">
    <property type="protein sequence ID" value="KAJ3558451.1"/>
    <property type="molecule type" value="Genomic_DNA"/>
</dbReference>
<sequence length="216" mass="23018">MFLPAVVILTLLTTFIGKKGVLGTGPPCSGPRLMALCAVIIRPYSENACEWQNTCEITASPDTLIAYNVEQYDEGYPCNAGYVATCCASFGGCANGIDCDVETSTPWPPSDPSTVNLPTGWSAAVPCAVDNASRVLTDVVVEYLTTGNDPYNCAEHCQSLGYNFAGVEYSDECYCGTGLVSGIEEASNDECNMCCTTSFNDDTCGGSWRMQIYSNL</sequence>
<accession>A0ACC1TCZ9</accession>
<protein>
    <submittedName>
        <fullName evidence="1">Uncharacterized protein</fullName>
    </submittedName>
</protein>